<dbReference type="RefSeq" id="WP_247993127.1">
    <property type="nucleotide sequence ID" value="NZ_CP096019.1"/>
</dbReference>
<keyword evidence="5" id="KW-1185">Reference proteome</keyword>
<name>A0A8U0A072_9EURY</name>
<protein>
    <submittedName>
        <fullName evidence="4">Zinc ribbon domain-containing protein</fullName>
    </submittedName>
</protein>
<evidence type="ECO:0000259" key="2">
    <source>
        <dbReference type="Pfam" id="PF12773"/>
    </source>
</evidence>
<evidence type="ECO:0000313" key="5">
    <source>
        <dbReference type="Proteomes" id="UP000831768"/>
    </source>
</evidence>
<organism evidence="4 5">
    <name type="scientific">Halocatena salina</name>
    <dbReference type="NCBI Taxonomy" id="2934340"/>
    <lineage>
        <taxon>Archaea</taxon>
        <taxon>Methanobacteriati</taxon>
        <taxon>Methanobacteriota</taxon>
        <taxon>Stenosarchaea group</taxon>
        <taxon>Halobacteria</taxon>
        <taxon>Halobacteriales</taxon>
        <taxon>Natronomonadaceae</taxon>
        <taxon>Halocatena</taxon>
    </lineage>
</organism>
<dbReference type="GeneID" id="71928556"/>
<sequence>MSKITFRADDELIAQLEEFEASKSAIMREALRTYLNTHMSDSEPSDLPVEFEDERWVDHVIRERVDELISEREDGTFTRSEPKDINVNISVEGEPQTAVTDESPADSERCKTHTSTSTDTATERTQCSHCGETHPESHVYCPNCGEKSTQDDVCECGADIDTKWSFCPVCGRRTPSETDLERS</sequence>
<evidence type="ECO:0000313" key="4">
    <source>
        <dbReference type="EMBL" id="UPM42454.1"/>
    </source>
</evidence>
<dbReference type="AlphaFoldDB" id="A0A8U0A072"/>
<gene>
    <name evidence="4" type="ORF">MW046_10875</name>
</gene>
<feature type="domain" description="DZANK-type" evidence="2">
    <location>
        <begin position="127"/>
        <end position="171"/>
    </location>
</feature>
<dbReference type="KEGG" id="haad:MW046_10875"/>
<dbReference type="Pfam" id="PF12773">
    <property type="entry name" value="DZR"/>
    <property type="match status" value="1"/>
</dbReference>
<dbReference type="Proteomes" id="UP000831768">
    <property type="component" value="Chromosome"/>
</dbReference>
<dbReference type="EMBL" id="CP096019">
    <property type="protein sequence ID" value="UPM42454.1"/>
    <property type="molecule type" value="Genomic_DNA"/>
</dbReference>
<feature type="region of interest" description="Disordered" evidence="1">
    <location>
        <begin position="75"/>
        <end position="117"/>
    </location>
</feature>
<accession>A0A8U0A072</accession>
<dbReference type="InterPro" id="IPR025874">
    <property type="entry name" value="DZR"/>
</dbReference>
<dbReference type="Pfam" id="PF24252">
    <property type="entry name" value="CdrL_M"/>
    <property type="match status" value="1"/>
</dbReference>
<proteinExistence type="predicted"/>
<evidence type="ECO:0000256" key="1">
    <source>
        <dbReference type="SAM" id="MobiDB-lite"/>
    </source>
</evidence>
<dbReference type="InterPro" id="IPR056278">
    <property type="entry name" value="CdrL_M"/>
</dbReference>
<reference evidence="4" key="1">
    <citation type="submission" date="2022-04" db="EMBL/GenBank/DDBJ databases">
        <title>Halocatena sp. nov., isolated from a salt lake.</title>
        <authorList>
            <person name="Cui H.-L."/>
        </authorList>
    </citation>
    <scope>NUCLEOTIDE SEQUENCE</scope>
    <source>
        <strain evidence="4">AD-1</strain>
    </source>
</reference>
<evidence type="ECO:0000259" key="3">
    <source>
        <dbReference type="Pfam" id="PF24252"/>
    </source>
</evidence>
<feature type="domain" description="CdrL-like middle region" evidence="3">
    <location>
        <begin position="57"/>
        <end position="112"/>
    </location>
</feature>
<feature type="compositionally biased region" description="Basic and acidic residues" evidence="1">
    <location>
        <begin position="75"/>
        <end position="84"/>
    </location>
</feature>